<evidence type="ECO:0000313" key="1">
    <source>
        <dbReference type="EMBL" id="SEK79959.1"/>
    </source>
</evidence>
<dbReference type="RefSeq" id="WP_091480570.1">
    <property type="nucleotide sequence ID" value="NZ_BJYC01000008.1"/>
</dbReference>
<proteinExistence type="predicted"/>
<accession>A0A1H7JZH2</accession>
<organism evidence="1 2">
    <name type="scientific">Alkalibacterium pelagium</name>
    <dbReference type="NCBI Taxonomy" id="426702"/>
    <lineage>
        <taxon>Bacteria</taxon>
        <taxon>Bacillati</taxon>
        <taxon>Bacillota</taxon>
        <taxon>Bacilli</taxon>
        <taxon>Lactobacillales</taxon>
        <taxon>Carnobacteriaceae</taxon>
        <taxon>Alkalibacterium</taxon>
    </lineage>
</organism>
<dbReference type="Proteomes" id="UP000199081">
    <property type="component" value="Unassembled WGS sequence"/>
</dbReference>
<sequence>MILSKKNAAIIIILLFALWAVIMGGQLSQQRALREDTFDYLEEEGYDIESDISEHFVSNSGGRSDFYTIYITFEKEPEVTYLYTYQEDSDDIFLLDTIGTPRN</sequence>
<reference evidence="2" key="1">
    <citation type="submission" date="2016-10" db="EMBL/GenBank/DDBJ databases">
        <authorList>
            <person name="Varghese N."/>
            <person name="Submissions S."/>
        </authorList>
    </citation>
    <scope>NUCLEOTIDE SEQUENCE [LARGE SCALE GENOMIC DNA]</scope>
    <source>
        <strain evidence="2">DSM 19183</strain>
    </source>
</reference>
<dbReference type="STRING" id="426702.SAMN04488099_106118"/>
<keyword evidence="2" id="KW-1185">Reference proteome</keyword>
<dbReference type="EMBL" id="FNZU01000006">
    <property type="protein sequence ID" value="SEK79959.1"/>
    <property type="molecule type" value="Genomic_DNA"/>
</dbReference>
<dbReference type="AlphaFoldDB" id="A0A1H7JZH2"/>
<evidence type="ECO:0000313" key="2">
    <source>
        <dbReference type="Proteomes" id="UP000199081"/>
    </source>
</evidence>
<dbReference type="OrthoDB" id="2678071at2"/>
<evidence type="ECO:0008006" key="3">
    <source>
        <dbReference type="Google" id="ProtNLM"/>
    </source>
</evidence>
<name>A0A1H7JZH2_9LACT</name>
<gene>
    <name evidence="1" type="ORF">SAMN04488099_106118</name>
</gene>
<protein>
    <recommendedName>
        <fullName evidence="3">DUF3139 domain-containing protein</fullName>
    </recommendedName>
</protein>